<dbReference type="AlphaFoldDB" id="A0A4Y2N3J2"/>
<accession>A0A4Y2N3J2</accession>
<evidence type="ECO:0000256" key="4">
    <source>
        <dbReference type="ARBA" id="ARBA00022174"/>
    </source>
</evidence>
<evidence type="ECO:0000256" key="7">
    <source>
        <dbReference type="ARBA" id="ARBA00023273"/>
    </source>
</evidence>
<evidence type="ECO:0000313" key="12">
    <source>
        <dbReference type="Proteomes" id="UP000499080"/>
    </source>
</evidence>
<dbReference type="EMBL" id="BGPR01008396">
    <property type="protein sequence ID" value="GBN33543.1"/>
    <property type="molecule type" value="Genomic_DNA"/>
</dbReference>
<evidence type="ECO:0000256" key="6">
    <source>
        <dbReference type="ARBA" id="ARBA00023212"/>
    </source>
</evidence>
<evidence type="ECO:0000313" key="11">
    <source>
        <dbReference type="EMBL" id="GBN47199.1"/>
    </source>
</evidence>
<dbReference type="OrthoDB" id="10259249at2759"/>
<dbReference type="InterPro" id="IPR029416">
    <property type="entry name" value="CFAP300"/>
</dbReference>
<dbReference type="EMBL" id="BGPR01008398">
    <property type="protein sequence ID" value="GBN33560.1"/>
    <property type="molecule type" value="Genomic_DNA"/>
</dbReference>
<reference evidence="8 12" key="1">
    <citation type="journal article" date="2019" name="Sci. Rep.">
        <title>Orb-weaving spider Araneus ventricosus genome elucidates the spidroin gene catalogue.</title>
        <authorList>
            <person name="Kono N."/>
            <person name="Nakamura H."/>
            <person name="Ohtoshi R."/>
            <person name="Moran D.A.P."/>
            <person name="Shinohara A."/>
            <person name="Yoshida Y."/>
            <person name="Fujiwara M."/>
            <person name="Mori M."/>
            <person name="Tomita M."/>
            <person name="Arakawa K."/>
        </authorList>
    </citation>
    <scope>NUCLEOTIDE SEQUENCE [LARGE SCALE GENOMIC DNA]</scope>
</reference>
<dbReference type="EMBL" id="BGPR01010635">
    <property type="protein sequence ID" value="GBN47199.1"/>
    <property type="molecule type" value="Genomic_DNA"/>
</dbReference>
<keyword evidence="6" id="KW-0206">Cytoskeleton</keyword>
<evidence type="ECO:0000256" key="5">
    <source>
        <dbReference type="ARBA" id="ARBA00022490"/>
    </source>
</evidence>
<gene>
    <name evidence="8" type="primary">CK070_0</name>
    <name evidence="9" type="synonym">CK070_1</name>
    <name evidence="10" type="synonym">CK070_2</name>
    <name evidence="11" type="synonym">CK070_3</name>
    <name evidence="11" type="ORF">AVEN_108140_1</name>
    <name evidence="8" type="ORF">AVEN_162163_1</name>
    <name evidence="9" type="ORF">AVEN_26349_1</name>
    <name evidence="10" type="ORF">AVEN_95357_1</name>
</gene>
<dbReference type="Pfam" id="PF14926">
    <property type="entry name" value="CFAP300"/>
    <property type="match status" value="1"/>
</dbReference>
<evidence type="ECO:0000313" key="9">
    <source>
        <dbReference type="EMBL" id="GBN33560.1"/>
    </source>
</evidence>
<evidence type="ECO:0000256" key="1">
    <source>
        <dbReference type="ARBA" id="ARBA00002404"/>
    </source>
</evidence>
<keyword evidence="5" id="KW-0963">Cytoplasm</keyword>
<keyword evidence="12" id="KW-1185">Reference proteome</keyword>
<evidence type="ECO:0000256" key="2">
    <source>
        <dbReference type="ARBA" id="ARBA00004430"/>
    </source>
</evidence>
<proteinExistence type="inferred from homology"/>
<dbReference type="PANTHER" id="PTHR31078">
    <property type="entry name" value="CILIA- AND FLAGELLA-ASSOCIATED PROTEIN 300"/>
    <property type="match status" value="1"/>
</dbReference>
<comment type="subcellular location">
    <subcellularLocation>
        <location evidence="2">Cytoplasm</location>
        <location evidence="2">Cytoskeleton</location>
        <location evidence="2">Cilium axoneme</location>
    </subcellularLocation>
</comment>
<evidence type="ECO:0000313" key="10">
    <source>
        <dbReference type="EMBL" id="GBN47194.1"/>
    </source>
</evidence>
<dbReference type="Proteomes" id="UP000499080">
    <property type="component" value="Unassembled WGS sequence"/>
</dbReference>
<comment type="function">
    <text evidence="1">Cilium- and flagellum-specific protein that plays a role in axonemal structure organization and motility. May play a role in outer and inner dynein arm assembly.</text>
</comment>
<comment type="caution">
    <text evidence="8">The sequence shown here is derived from an EMBL/GenBank/DDBJ whole genome shotgun (WGS) entry which is preliminary data.</text>
</comment>
<organism evidence="8 12">
    <name type="scientific">Araneus ventricosus</name>
    <name type="common">Orbweaver spider</name>
    <name type="synonym">Epeira ventricosa</name>
    <dbReference type="NCBI Taxonomy" id="182803"/>
    <lineage>
        <taxon>Eukaryota</taxon>
        <taxon>Metazoa</taxon>
        <taxon>Ecdysozoa</taxon>
        <taxon>Arthropoda</taxon>
        <taxon>Chelicerata</taxon>
        <taxon>Arachnida</taxon>
        <taxon>Araneae</taxon>
        <taxon>Araneomorphae</taxon>
        <taxon>Entelegynae</taxon>
        <taxon>Araneoidea</taxon>
        <taxon>Araneidae</taxon>
        <taxon>Araneus</taxon>
    </lineage>
</organism>
<keyword evidence="7" id="KW-0966">Cell projection</keyword>
<name>A0A4Y2N3J2_ARAVE</name>
<dbReference type="PANTHER" id="PTHR31078:SF1">
    <property type="entry name" value="CILIA- AND FLAGELLA-ASSOCIATED PROTEIN 300"/>
    <property type="match status" value="1"/>
</dbReference>
<dbReference type="EMBL" id="BGPR01010634">
    <property type="protein sequence ID" value="GBN47194.1"/>
    <property type="molecule type" value="Genomic_DNA"/>
</dbReference>
<evidence type="ECO:0000256" key="3">
    <source>
        <dbReference type="ARBA" id="ARBA00009205"/>
    </source>
</evidence>
<sequence>MDSKKVILLSNIQYLKKYEFKPVDKICKILIERDLKDYLMKWNMDKSFRIFTYNFQDTYDTANKDQLFKDLFHSEVILKDLGYQSWINSKDEKIRIEIEDVPCTILSTEFFDRIYENEIVLHDGTIRKCFEEYMDDIVIADDLRNMLLVEESDNYPLYTEKERAEFLFLIFKHFCLGGSLNQYEDNINPYILMAKTLYKDVICVRKTGSPKKTTIMSQVSKVEVLNNDIPIYPSHKHHEQNFSYVILSPTLKEVTILHHTWKPTGGGTTSTWMRSCKISKQILASLVGIVMVRSCYLHSDDRTHLPWEELDSGRCRLLRCHPQFPSTVAMTIIQLNLDA</sequence>
<protein>
    <recommendedName>
        <fullName evidence="4">Cilia- and flagella-associated protein 300</fullName>
    </recommendedName>
</protein>
<comment type="similarity">
    <text evidence="3">Belongs to the CFAP300 family.</text>
</comment>
<evidence type="ECO:0000313" key="8">
    <source>
        <dbReference type="EMBL" id="GBN33543.1"/>
    </source>
</evidence>
<dbReference type="GO" id="GO:0005930">
    <property type="term" value="C:axoneme"/>
    <property type="evidence" value="ECO:0007669"/>
    <property type="project" value="UniProtKB-SubCell"/>
</dbReference>